<dbReference type="InterPro" id="IPR044774">
    <property type="entry name" value="Suv3_DEXQc"/>
</dbReference>
<dbReference type="InterPro" id="IPR055206">
    <property type="entry name" value="DEXQc_SUV3"/>
</dbReference>
<evidence type="ECO:0000256" key="3">
    <source>
        <dbReference type="ARBA" id="ARBA00004173"/>
    </source>
</evidence>
<dbReference type="OrthoDB" id="6692397at2759"/>
<dbReference type="InterPro" id="IPR041082">
    <property type="entry name" value="Suv3_C_1"/>
</dbReference>
<feature type="domain" description="Helicase C-terminal" evidence="12">
    <location>
        <begin position="293"/>
        <end position="506"/>
    </location>
</feature>
<dbReference type="InterPro" id="IPR001650">
    <property type="entry name" value="Helicase_C-like"/>
</dbReference>
<proteinExistence type="predicted"/>
<evidence type="ECO:0000259" key="12">
    <source>
        <dbReference type="PROSITE" id="PS51194"/>
    </source>
</evidence>
<organism evidence="13 14">
    <name type="scientific">Leptomonas seymouri</name>
    <dbReference type="NCBI Taxonomy" id="5684"/>
    <lineage>
        <taxon>Eukaryota</taxon>
        <taxon>Discoba</taxon>
        <taxon>Euglenozoa</taxon>
        <taxon>Kinetoplastea</taxon>
        <taxon>Metakinetoplastina</taxon>
        <taxon>Trypanosomatida</taxon>
        <taxon>Trypanosomatidae</taxon>
        <taxon>Leishmaniinae</taxon>
        <taxon>Leptomonas</taxon>
    </lineage>
</organism>
<dbReference type="EMBL" id="LJSK01000103">
    <property type="protein sequence ID" value="KPI87084.1"/>
    <property type="molecule type" value="Genomic_DNA"/>
</dbReference>
<comment type="cofactor">
    <cofactor evidence="2">
        <name>Mg(2+)</name>
        <dbReference type="ChEBI" id="CHEBI:18420"/>
    </cofactor>
</comment>
<evidence type="ECO:0000256" key="8">
    <source>
        <dbReference type="ARBA" id="ARBA00022840"/>
    </source>
</evidence>
<dbReference type="Gene3D" id="1.20.58.1080">
    <property type="match status" value="1"/>
</dbReference>
<dbReference type="GO" id="GO:0003724">
    <property type="term" value="F:RNA helicase activity"/>
    <property type="evidence" value="ECO:0007669"/>
    <property type="project" value="UniProtKB-EC"/>
</dbReference>
<dbReference type="PANTHER" id="PTHR12131">
    <property type="entry name" value="ATP-DEPENDENT RNA AND DNA HELICASE"/>
    <property type="match status" value="1"/>
</dbReference>
<dbReference type="Gene3D" id="1.20.272.40">
    <property type="match status" value="1"/>
</dbReference>
<dbReference type="CDD" id="cd17913">
    <property type="entry name" value="DEXQc_Suv3"/>
    <property type="match status" value="1"/>
</dbReference>
<dbReference type="AlphaFoldDB" id="A0A0N1IL37"/>
<comment type="cofactor">
    <cofactor evidence="1">
        <name>Mn(2+)</name>
        <dbReference type="ChEBI" id="CHEBI:29035"/>
    </cofactor>
</comment>
<dbReference type="FunFam" id="3.40.50.300:FF:004779">
    <property type="entry name" value="DExH-box ATP-dependent RNA helicase DExH18 mitochondrial"/>
    <property type="match status" value="1"/>
</dbReference>
<evidence type="ECO:0000256" key="5">
    <source>
        <dbReference type="ARBA" id="ARBA00022741"/>
    </source>
</evidence>
<dbReference type="GO" id="GO:0000965">
    <property type="term" value="P:mitochondrial RNA 3'-end processing"/>
    <property type="evidence" value="ECO:0007669"/>
    <property type="project" value="TreeGrafter"/>
</dbReference>
<keyword evidence="8" id="KW-0067">ATP-binding</keyword>
<evidence type="ECO:0000256" key="1">
    <source>
        <dbReference type="ARBA" id="ARBA00001936"/>
    </source>
</evidence>
<evidence type="ECO:0000256" key="9">
    <source>
        <dbReference type="ARBA" id="ARBA00022946"/>
    </source>
</evidence>
<dbReference type="Pfam" id="PF12513">
    <property type="entry name" value="SUV3_C"/>
    <property type="match status" value="1"/>
</dbReference>
<dbReference type="EC" id="3.6.4.13" evidence="4"/>
<dbReference type="FunFam" id="3.40.50.300:FF:000269">
    <property type="entry name" value="ATP-dependent RNA helicase SUPV3L1, mitochondrial"/>
    <property type="match status" value="1"/>
</dbReference>
<dbReference type="Pfam" id="PF22527">
    <property type="entry name" value="DEXQc_Suv3"/>
    <property type="match status" value="1"/>
</dbReference>
<reference evidence="13 14" key="1">
    <citation type="journal article" date="2015" name="PLoS Pathog.">
        <title>Leptomonas seymouri: Adaptations to the Dixenous Life Cycle Analyzed by Genome Sequencing, Transcriptome Profiling and Co-infection with Leishmania donovani.</title>
        <authorList>
            <person name="Kraeva N."/>
            <person name="Butenko A."/>
            <person name="Hlavacova J."/>
            <person name="Kostygov A."/>
            <person name="Myskova J."/>
            <person name="Grybchuk D."/>
            <person name="Lestinova T."/>
            <person name="Votypka J."/>
            <person name="Volf P."/>
            <person name="Opperdoes F."/>
            <person name="Flegontov P."/>
            <person name="Lukes J."/>
            <person name="Yurchenko V."/>
        </authorList>
    </citation>
    <scope>NUCLEOTIDE SEQUENCE [LARGE SCALE GENOMIC DNA]</scope>
    <source>
        <strain evidence="13 14">ATCC 30220</strain>
    </source>
</reference>
<keyword evidence="10" id="KW-0496">Mitochondrion</keyword>
<keyword evidence="14" id="KW-1185">Reference proteome</keyword>
<dbReference type="GO" id="GO:0005524">
    <property type="term" value="F:ATP binding"/>
    <property type="evidence" value="ECO:0007669"/>
    <property type="project" value="UniProtKB-KW"/>
</dbReference>
<dbReference type="PROSITE" id="PS51194">
    <property type="entry name" value="HELICASE_CTER"/>
    <property type="match status" value="1"/>
</dbReference>
<evidence type="ECO:0000256" key="6">
    <source>
        <dbReference type="ARBA" id="ARBA00022801"/>
    </source>
</evidence>
<protein>
    <recommendedName>
        <fullName evidence="4">RNA helicase</fullName>
        <ecNumber evidence="4">3.6.4.13</ecNumber>
    </recommendedName>
</protein>
<evidence type="ECO:0000256" key="2">
    <source>
        <dbReference type="ARBA" id="ARBA00001946"/>
    </source>
</evidence>
<keyword evidence="5" id="KW-0547">Nucleotide-binding</keyword>
<evidence type="ECO:0000256" key="11">
    <source>
        <dbReference type="ARBA" id="ARBA00047984"/>
    </source>
</evidence>
<keyword evidence="9" id="KW-0809">Transit peptide</keyword>
<sequence>MNARCCISNPHFYPTRGMRRVARWNPNPRCLETIYTLSLFFQQRTASSTSSINLGTAIPKPATASRQDRLDAVCDAIYRSATAREALRQAIHEPSHENALRLLGEFEGEAGVWRDAAWAAAFDEAAPQLSAQIPLVLTRFTQWHAVRKAPEKVAMHAPWEWYRLARLTKRKFIFHYGPTNSGKTHAALEALMAARSGVYCAPLKALAAQVWHRVNERVPCDLLIGDERRFGGAAEHVACTVEMAPVDIAVDVAVIDEVQMIGERDRGWAWTRALLGIPAREIHLCGEQRALPLVQRLLYATHERRRLECVEHKRLVPLTVSSSLSGSLRESAENGDCFVCFSKIKVLDMCDRLNRVPGVVCSAIYGAMPFPVREGEVERFNRGVTAYVRQTADTAAWKPTTTGACASAASQPPKHVLVSTDAIAYGLNMNIERMIFTTLRKFDGKGMADLPAATIQQIAGRSGRFGCSRKYAVGRCTVLDERDMPRFQEAMSTTPQPLERAGLLPTADILQLFVEVESARARKKGGDLKPSFFGLMSEFAATCAVSSLFFPCAIERSLLRVAELLELVRGLTLVDRIVFCYLPLSDGSPESLRLVVAYAEDHARGDPVSLRIDKKCDALMQRLRQEQAEANHRSTARSPFQPLTPLQRRKYAEQLERLFRQAEMYCWLSWRFGKTFLDREKGLALKVFIADALTRLASS</sequence>
<accession>A0A0N1IL37</accession>
<dbReference type="PANTHER" id="PTHR12131:SF1">
    <property type="entry name" value="ATP-DEPENDENT RNA HELICASE SUPV3L1, MITOCHONDRIAL-RELATED"/>
    <property type="match status" value="1"/>
</dbReference>
<evidence type="ECO:0000256" key="4">
    <source>
        <dbReference type="ARBA" id="ARBA00012552"/>
    </source>
</evidence>
<dbReference type="Gene3D" id="3.40.50.300">
    <property type="entry name" value="P-loop containing nucleotide triphosphate hydrolases"/>
    <property type="match status" value="3"/>
</dbReference>
<dbReference type="GO" id="GO:0016787">
    <property type="term" value="F:hydrolase activity"/>
    <property type="evidence" value="ECO:0007669"/>
    <property type="project" value="UniProtKB-KW"/>
</dbReference>
<dbReference type="OMA" id="QPANWYT"/>
<keyword evidence="6" id="KW-0378">Hydrolase</keyword>
<gene>
    <name evidence="13" type="ORF">ABL78_3846</name>
</gene>
<name>A0A0N1IL37_LEPSE</name>
<comment type="caution">
    <text evidence="13">The sequence shown here is derived from an EMBL/GenBank/DDBJ whole genome shotgun (WGS) entry which is preliminary data.</text>
</comment>
<dbReference type="InterPro" id="IPR050699">
    <property type="entry name" value="RNA-DNA_Helicase"/>
</dbReference>
<evidence type="ECO:0000313" key="14">
    <source>
        <dbReference type="Proteomes" id="UP000038009"/>
    </source>
</evidence>
<comment type="subcellular location">
    <subcellularLocation>
        <location evidence="3">Mitochondrion</location>
    </subcellularLocation>
</comment>
<evidence type="ECO:0000256" key="10">
    <source>
        <dbReference type="ARBA" id="ARBA00023128"/>
    </source>
</evidence>
<dbReference type="GO" id="GO:0045025">
    <property type="term" value="C:mitochondrial degradosome"/>
    <property type="evidence" value="ECO:0007669"/>
    <property type="project" value="TreeGrafter"/>
</dbReference>
<dbReference type="SUPFAM" id="SSF52540">
    <property type="entry name" value="P-loop containing nucleoside triphosphate hydrolases"/>
    <property type="match status" value="1"/>
</dbReference>
<dbReference type="Proteomes" id="UP000038009">
    <property type="component" value="Unassembled WGS sequence"/>
</dbReference>
<dbReference type="Pfam" id="PF18147">
    <property type="entry name" value="Suv3_C_1"/>
    <property type="match status" value="1"/>
</dbReference>
<comment type="catalytic activity">
    <reaction evidence="11">
        <text>ATP + H2O = ADP + phosphate + H(+)</text>
        <dbReference type="Rhea" id="RHEA:13065"/>
        <dbReference type="ChEBI" id="CHEBI:15377"/>
        <dbReference type="ChEBI" id="CHEBI:15378"/>
        <dbReference type="ChEBI" id="CHEBI:30616"/>
        <dbReference type="ChEBI" id="CHEBI:43474"/>
        <dbReference type="ChEBI" id="CHEBI:456216"/>
        <dbReference type="EC" id="3.6.4.13"/>
    </reaction>
</comment>
<dbReference type="InterPro" id="IPR022192">
    <property type="entry name" value="SUV3_C"/>
</dbReference>
<dbReference type="VEuPathDB" id="TriTrypDB:Lsey_0103_0180"/>
<evidence type="ECO:0000256" key="7">
    <source>
        <dbReference type="ARBA" id="ARBA00022806"/>
    </source>
</evidence>
<keyword evidence="7 13" id="KW-0347">Helicase</keyword>
<dbReference type="SMART" id="SM00490">
    <property type="entry name" value="HELICc"/>
    <property type="match status" value="1"/>
</dbReference>
<dbReference type="InterPro" id="IPR027417">
    <property type="entry name" value="P-loop_NTPase"/>
</dbReference>
<evidence type="ECO:0000313" key="13">
    <source>
        <dbReference type="EMBL" id="KPI87084.1"/>
    </source>
</evidence>